<dbReference type="PANTHER" id="PTHR48090:SF8">
    <property type="entry name" value="GLYCOSYLTRANSFERASE CSBB-RELATED"/>
    <property type="match status" value="1"/>
</dbReference>
<keyword evidence="4" id="KW-1185">Reference proteome</keyword>
<dbReference type="InterPro" id="IPR050256">
    <property type="entry name" value="Glycosyltransferase_2"/>
</dbReference>
<dbReference type="RefSeq" id="WP_230105392.1">
    <property type="nucleotide sequence ID" value="NZ_AP024845.1"/>
</dbReference>
<evidence type="ECO:0000259" key="2">
    <source>
        <dbReference type="Pfam" id="PF00535"/>
    </source>
</evidence>
<feature type="domain" description="Glycosyltransferase 2-like" evidence="2">
    <location>
        <begin position="10"/>
        <end position="172"/>
    </location>
</feature>
<gene>
    <name evidence="3" type="ORF">Lac1_24590</name>
</gene>
<evidence type="ECO:0000256" key="1">
    <source>
        <dbReference type="SAM" id="Phobius"/>
    </source>
</evidence>
<keyword evidence="1" id="KW-0812">Transmembrane</keyword>
<dbReference type="PANTHER" id="PTHR48090">
    <property type="entry name" value="UNDECAPRENYL-PHOSPHATE 4-DEOXY-4-FORMAMIDO-L-ARABINOSE TRANSFERASE-RELATED"/>
    <property type="match status" value="1"/>
</dbReference>
<dbReference type="EMBL" id="AP027742">
    <property type="protein sequence ID" value="BDZ78276.1"/>
    <property type="molecule type" value="Genomic_DNA"/>
</dbReference>
<keyword evidence="3" id="KW-0808">Transferase</keyword>
<dbReference type="Pfam" id="PF00535">
    <property type="entry name" value="Glycos_transf_2"/>
    <property type="match status" value="1"/>
</dbReference>
<evidence type="ECO:0000313" key="4">
    <source>
        <dbReference type="Proteomes" id="UP001305815"/>
    </source>
</evidence>
<sequence>MREENKPLISIVVPCFNEEEVLPVYIEEMGKIIDKMQRAEVELIFVDDGSTDRTLSLLMEFHKRNEKWRYLSFSRNFGKEAAMYAGFQAARGDYVAVMDADLQDPPEYIPLMYQTLRKGEYDCVATRREDRKGEKKIRSFLSASFYKCINRISKVKIEEGARDFRMMTRKMTDAVLALSECNRFSKGLFGWVGFKTKWLPYHNVERAAGDTKWSIFKLFKYSLDGILGFSTLPLSAASYGGILFCGIAFFMIVFLVIKNLFWHDPVAGWPAMMCVIFLIGGIQLLCLGIIGQYLARAYMEIKHRPIYLLRSSSDEEDQMQGQKENLISLDTYSDTSHSIPSENKRRIPGRI</sequence>
<dbReference type="InterPro" id="IPR001173">
    <property type="entry name" value="Glyco_trans_2-like"/>
</dbReference>
<keyword evidence="1" id="KW-1133">Transmembrane helix</keyword>
<dbReference type="GO" id="GO:0016740">
    <property type="term" value="F:transferase activity"/>
    <property type="evidence" value="ECO:0007669"/>
    <property type="project" value="UniProtKB-KW"/>
</dbReference>
<protein>
    <submittedName>
        <fullName evidence="3">Glycosyl transferase family 2</fullName>
    </submittedName>
</protein>
<feature type="transmembrane region" description="Helical" evidence="1">
    <location>
        <begin position="269"/>
        <end position="295"/>
    </location>
</feature>
<dbReference type="CDD" id="cd04187">
    <property type="entry name" value="DPM1_like_bac"/>
    <property type="match status" value="1"/>
</dbReference>
<feature type="transmembrane region" description="Helical" evidence="1">
    <location>
        <begin position="236"/>
        <end position="257"/>
    </location>
</feature>
<evidence type="ECO:0000313" key="3">
    <source>
        <dbReference type="EMBL" id="BDZ78276.1"/>
    </source>
</evidence>
<organism evidence="3 4">
    <name type="scientific">Claveliimonas bilis</name>
    <dbReference type="NCBI Taxonomy" id="3028070"/>
    <lineage>
        <taxon>Bacteria</taxon>
        <taxon>Bacillati</taxon>
        <taxon>Bacillota</taxon>
        <taxon>Clostridia</taxon>
        <taxon>Lachnospirales</taxon>
        <taxon>Lachnospiraceae</taxon>
        <taxon>Claveliimonas</taxon>
    </lineage>
</organism>
<dbReference type="Proteomes" id="UP001305815">
    <property type="component" value="Chromosome"/>
</dbReference>
<reference evidence="4" key="1">
    <citation type="journal article" date="2023" name="Int. J. Syst. Evol. Microbiol.">
        <title>Claveliimonas bilis gen. nov., sp. nov., deoxycholic acid-producing bacteria isolated from human faeces, and reclassification of Sellimonas monacensis Zenner et al. 2021 as Claveliimonas monacensis comb. nov.</title>
        <authorList>
            <person name="Hisatomi A."/>
            <person name="Kastawa N.W.E.P.G."/>
            <person name="Song I."/>
            <person name="Ohkuma M."/>
            <person name="Fukiya S."/>
            <person name="Sakamoto M."/>
        </authorList>
    </citation>
    <scope>NUCLEOTIDE SEQUENCE [LARGE SCALE GENOMIC DNA]</scope>
    <source>
        <strain evidence="4">12BBH14</strain>
    </source>
</reference>
<accession>A0ABM8I5B5</accession>
<name>A0ABM8I5B5_9FIRM</name>
<keyword evidence="1" id="KW-0472">Membrane</keyword>
<proteinExistence type="predicted"/>